<keyword evidence="7" id="KW-0378">Hydrolase</keyword>
<dbReference type="GO" id="GO:0009395">
    <property type="term" value="P:phospholipid catabolic process"/>
    <property type="evidence" value="ECO:0007669"/>
    <property type="project" value="TreeGrafter"/>
</dbReference>
<evidence type="ECO:0000313" key="14">
    <source>
        <dbReference type="Proteomes" id="UP000269689"/>
    </source>
</evidence>
<dbReference type="AlphaFoldDB" id="A0A3N4URG5"/>
<evidence type="ECO:0000259" key="12">
    <source>
        <dbReference type="PROSITE" id="PS50035"/>
    </source>
</evidence>
<dbReference type="Pfam" id="PF13091">
    <property type="entry name" value="PLDc_2"/>
    <property type="match status" value="1"/>
</dbReference>
<feature type="domain" description="PLD phosphodiesterase" evidence="12">
    <location>
        <begin position="143"/>
        <end position="170"/>
    </location>
</feature>
<evidence type="ECO:0000256" key="6">
    <source>
        <dbReference type="ARBA" id="ARBA00022737"/>
    </source>
</evidence>
<comment type="catalytic activity">
    <reaction evidence="1">
        <text>a 1,2-diacyl-sn-glycero-3-phosphocholine + H2O = a 1,2-diacyl-sn-glycero-3-phosphate + choline + H(+)</text>
        <dbReference type="Rhea" id="RHEA:14445"/>
        <dbReference type="ChEBI" id="CHEBI:15354"/>
        <dbReference type="ChEBI" id="CHEBI:15377"/>
        <dbReference type="ChEBI" id="CHEBI:15378"/>
        <dbReference type="ChEBI" id="CHEBI:57643"/>
        <dbReference type="ChEBI" id="CHEBI:58608"/>
        <dbReference type="EC" id="3.1.4.4"/>
    </reaction>
</comment>
<dbReference type="InterPro" id="IPR001736">
    <property type="entry name" value="PLipase_D/transphosphatidylase"/>
</dbReference>
<evidence type="ECO:0000256" key="3">
    <source>
        <dbReference type="ARBA" id="ARBA00004613"/>
    </source>
</evidence>
<evidence type="ECO:0000256" key="1">
    <source>
        <dbReference type="ARBA" id="ARBA00000798"/>
    </source>
</evidence>
<feature type="domain" description="PLD phosphodiesterase" evidence="12">
    <location>
        <begin position="358"/>
        <end position="385"/>
    </location>
</feature>
<dbReference type="InterPro" id="IPR025202">
    <property type="entry name" value="PLD-like_dom"/>
</dbReference>
<evidence type="ECO:0000256" key="10">
    <source>
        <dbReference type="SAM" id="MobiDB-lite"/>
    </source>
</evidence>
<keyword evidence="6" id="KW-0677">Repeat</keyword>
<keyword evidence="11" id="KW-1133">Transmembrane helix</keyword>
<accession>A0A3N4URG5</accession>
<dbReference type="SUPFAM" id="SSF56024">
    <property type="entry name" value="Phospholipase D/nuclease"/>
    <property type="match status" value="2"/>
</dbReference>
<protein>
    <recommendedName>
        <fullName evidence="4">Phospholipase D</fullName>
    </recommendedName>
    <alternativeName>
        <fullName evidence="9">Choline phosphatase</fullName>
    </alternativeName>
</protein>
<dbReference type="EMBL" id="RKQK01000001">
    <property type="protein sequence ID" value="RPE71255.1"/>
    <property type="molecule type" value="Genomic_DNA"/>
</dbReference>
<feature type="transmembrane region" description="Helical" evidence="11">
    <location>
        <begin position="488"/>
        <end position="506"/>
    </location>
</feature>
<comment type="subcellular location">
    <subcellularLocation>
        <location evidence="3">Secreted</location>
    </subcellularLocation>
</comment>
<organism evidence="13 14">
    <name type="scientific">Pacificibacter maritimus</name>
    <dbReference type="NCBI Taxonomy" id="762213"/>
    <lineage>
        <taxon>Bacteria</taxon>
        <taxon>Pseudomonadati</taxon>
        <taxon>Pseudomonadota</taxon>
        <taxon>Alphaproteobacteria</taxon>
        <taxon>Rhodobacterales</taxon>
        <taxon>Roseobacteraceae</taxon>
        <taxon>Pacificibacter</taxon>
    </lineage>
</organism>
<evidence type="ECO:0000256" key="7">
    <source>
        <dbReference type="ARBA" id="ARBA00022801"/>
    </source>
</evidence>
<evidence type="ECO:0000256" key="2">
    <source>
        <dbReference type="ARBA" id="ARBA00003145"/>
    </source>
</evidence>
<dbReference type="SMART" id="SM00155">
    <property type="entry name" value="PLDc"/>
    <property type="match status" value="2"/>
</dbReference>
<evidence type="ECO:0000256" key="8">
    <source>
        <dbReference type="ARBA" id="ARBA00023098"/>
    </source>
</evidence>
<dbReference type="PANTHER" id="PTHR18896">
    <property type="entry name" value="PHOSPHOLIPASE D"/>
    <property type="match status" value="1"/>
</dbReference>
<keyword evidence="8" id="KW-0443">Lipid metabolism</keyword>
<feature type="compositionally biased region" description="Basic and acidic residues" evidence="10">
    <location>
        <begin position="171"/>
        <end position="182"/>
    </location>
</feature>
<keyword evidence="14" id="KW-1185">Reference proteome</keyword>
<dbReference type="Gene3D" id="3.30.870.10">
    <property type="entry name" value="Endonuclease Chain A"/>
    <property type="match status" value="2"/>
</dbReference>
<evidence type="ECO:0000313" key="13">
    <source>
        <dbReference type="EMBL" id="RPE71255.1"/>
    </source>
</evidence>
<sequence>MGRCSMSRKDNAGQFFVSGKNCWRVAQAEQLSFVVDGEDYFIHLRRVMATAKSELLLVGWDFDFEIEMLPGESDAKGNAPDGLPNKLGAYLEAVVENAPELQVYILKWNGAVVVAPGRILPAMALDIFGSDRIHLALDSHHPLGACHHQKIVVADNSFAFCGGIDATESRWDTSAHRPDDPRRVKKNGAPAEPWHDVTCAVTGPAAEALAELSRRRWKRATGEEFDGGATRKAASWPKGLAVDATNVDVAIARTEPPYNGSDLINEVEQLFLDSIATAKETIYFESQYFTAESVFDALEKSLQQPSGPEIVVINPQAALSQMEDDAMHVLRGRFIDRLKAADHANRFRIYHPVNSAEDPIYVHAKVNIIDTRILHVGSSNIDDRSLGFDTECDVAIEGAHDAISAFRTRLLSEHLDVEQARFDEVFAQTQSLICAIETLNSAKGRGLRDIHVLPERLRGTVLADARLMDQRYHPEQDRPKGEGGKPRHIFAFAGLVALAHLGRILWRRWTGR</sequence>
<dbReference type="GO" id="GO:0004630">
    <property type="term" value="F:phospholipase D activity"/>
    <property type="evidence" value="ECO:0007669"/>
    <property type="project" value="UniProtKB-EC"/>
</dbReference>
<dbReference type="OrthoDB" id="8828485at2"/>
<comment type="function">
    <text evidence="2">Could be a virulence factor.</text>
</comment>
<evidence type="ECO:0000256" key="11">
    <source>
        <dbReference type="SAM" id="Phobius"/>
    </source>
</evidence>
<dbReference type="CDD" id="cd09143">
    <property type="entry name" value="PLDc_vPLD1_2_like_bac_2"/>
    <property type="match status" value="1"/>
</dbReference>
<name>A0A3N4URG5_9RHOB</name>
<evidence type="ECO:0000256" key="4">
    <source>
        <dbReference type="ARBA" id="ARBA00018392"/>
    </source>
</evidence>
<dbReference type="GO" id="GO:0005576">
    <property type="term" value="C:extracellular region"/>
    <property type="evidence" value="ECO:0007669"/>
    <property type="project" value="UniProtKB-SubCell"/>
</dbReference>
<keyword evidence="11" id="KW-0472">Membrane</keyword>
<proteinExistence type="predicted"/>
<dbReference type="InterPro" id="IPR015679">
    <property type="entry name" value="PLipase_D_fam"/>
</dbReference>
<dbReference type="Proteomes" id="UP000269689">
    <property type="component" value="Unassembled WGS sequence"/>
</dbReference>
<keyword evidence="11" id="KW-0812">Transmembrane</keyword>
<reference evidence="13 14" key="1">
    <citation type="submission" date="2018-11" db="EMBL/GenBank/DDBJ databases">
        <title>Genomic Encyclopedia of Type Strains, Phase IV (KMG-IV): sequencing the most valuable type-strain genomes for metagenomic binning, comparative biology and taxonomic classification.</title>
        <authorList>
            <person name="Goeker M."/>
        </authorList>
    </citation>
    <scope>NUCLEOTIDE SEQUENCE [LARGE SCALE GENOMIC DNA]</scope>
    <source>
        <strain evidence="13 14">DSM 104731</strain>
    </source>
</reference>
<keyword evidence="5" id="KW-0964">Secreted</keyword>
<evidence type="ECO:0000256" key="5">
    <source>
        <dbReference type="ARBA" id="ARBA00022525"/>
    </source>
</evidence>
<dbReference type="PANTHER" id="PTHR18896:SF76">
    <property type="entry name" value="PHOSPHOLIPASE"/>
    <property type="match status" value="1"/>
</dbReference>
<evidence type="ECO:0000256" key="9">
    <source>
        <dbReference type="ARBA" id="ARBA00029594"/>
    </source>
</evidence>
<gene>
    <name evidence="13" type="ORF">EDD53_0371</name>
</gene>
<dbReference type="PROSITE" id="PS50035">
    <property type="entry name" value="PLD"/>
    <property type="match status" value="2"/>
</dbReference>
<feature type="region of interest" description="Disordered" evidence="10">
    <location>
        <begin position="171"/>
        <end position="190"/>
    </location>
</feature>
<comment type="caution">
    <text evidence="13">The sequence shown here is derived from an EMBL/GenBank/DDBJ whole genome shotgun (WGS) entry which is preliminary data.</text>
</comment>
<dbReference type="CDD" id="cd09140">
    <property type="entry name" value="PLDc_vPLD1_2_like_bac_1"/>
    <property type="match status" value="1"/>
</dbReference>